<gene>
    <name evidence="2" type="ORF">MiSe_34760</name>
</gene>
<dbReference type="NCBIfam" id="TIGR02595">
    <property type="entry name" value="PEP_CTERM"/>
    <property type="match status" value="1"/>
</dbReference>
<evidence type="ECO:0000313" key="3">
    <source>
        <dbReference type="Proteomes" id="UP001050975"/>
    </source>
</evidence>
<evidence type="ECO:0000259" key="1">
    <source>
        <dbReference type="Pfam" id="PF07589"/>
    </source>
</evidence>
<feature type="domain" description="Ice-binding protein C-terminal" evidence="1">
    <location>
        <begin position="262"/>
        <end position="285"/>
    </location>
</feature>
<proteinExistence type="predicted"/>
<dbReference type="AlphaFoldDB" id="A0AAV3X768"/>
<dbReference type="NCBIfam" id="NF041930">
    <property type="entry name" value="Xrt_dep_XDD3"/>
    <property type="match status" value="1"/>
</dbReference>
<comment type="caution">
    <text evidence="2">The sequence shown here is derived from an EMBL/GenBank/DDBJ whole genome shotgun (WGS) entry which is preliminary data.</text>
</comment>
<dbReference type="EMBL" id="BLAY01000050">
    <property type="protein sequence ID" value="GET38717.1"/>
    <property type="molecule type" value="Genomic_DNA"/>
</dbReference>
<name>A0AAV3X768_9CYAN</name>
<dbReference type="Proteomes" id="UP001050975">
    <property type="component" value="Unassembled WGS sequence"/>
</dbReference>
<reference evidence="2" key="1">
    <citation type="submission" date="2019-10" db="EMBL/GenBank/DDBJ databases">
        <title>Draft genome sequece of Microseira wollei NIES-4236.</title>
        <authorList>
            <person name="Yamaguchi H."/>
            <person name="Suzuki S."/>
            <person name="Kawachi M."/>
        </authorList>
    </citation>
    <scope>NUCLEOTIDE SEQUENCE</scope>
    <source>
        <strain evidence="2">NIES-4236</strain>
    </source>
</reference>
<accession>A0AAV3X768</accession>
<dbReference type="Pfam" id="PF07589">
    <property type="entry name" value="PEP-CTERM"/>
    <property type="match status" value="1"/>
</dbReference>
<organism evidence="2 3">
    <name type="scientific">Microseira wollei NIES-4236</name>
    <dbReference type="NCBI Taxonomy" id="2530354"/>
    <lineage>
        <taxon>Bacteria</taxon>
        <taxon>Bacillati</taxon>
        <taxon>Cyanobacteriota</taxon>
        <taxon>Cyanophyceae</taxon>
        <taxon>Oscillatoriophycideae</taxon>
        <taxon>Aerosakkonematales</taxon>
        <taxon>Aerosakkonemataceae</taxon>
        <taxon>Microseira</taxon>
    </lineage>
</organism>
<sequence length="291" mass="30612">MKSSLLKALLGATATVAGLISMTGNANAISLGRSTLSIAMECNNDMMAIVLGNSTSGQWQYVNDAVGDAYGGNHYEFYGMGLMEDATHVYFAINTHDMGLNAGQDTVSNGRTQYNIGYGDLLINTRGTNLATANGNLFGVHFGANSGGVTQVQFVGLYGNVTARSVGGQHVSSQATIDGYLRNMPANTATSANFFGSLSRETGPTYFDPTGFNVIQSGRFLSGIEMLTLNQLQGVGYNSSRFQGGQTVAFRIARSSFGPEQSVPEPTTILGLAAIGLALAIGKLRKQNVDE</sequence>
<protein>
    <recommendedName>
        <fullName evidence="1">Ice-binding protein C-terminal domain-containing protein</fullName>
    </recommendedName>
</protein>
<keyword evidence="3" id="KW-1185">Reference proteome</keyword>
<dbReference type="InterPro" id="IPR013424">
    <property type="entry name" value="Ice-binding_C"/>
</dbReference>
<evidence type="ECO:0000313" key="2">
    <source>
        <dbReference type="EMBL" id="GET38717.1"/>
    </source>
</evidence>